<dbReference type="RefSeq" id="WP_188090428.1">
    <property type="nucleotide sequence ID" value="NZ_JACVFC010000003.1"/>
</dbReference>
<dbReference type="InterPro" id="IPR022686">
    <property type="entry name" value="G2P_N"/>
</dbReference>
<organism evidence="2 3">
    <name type="scientific">Chitinophaga qingshengii</name>
    <dbReference type="NCBI Taxonomy" id="1569794"/>
    <lineage>
        <taxon>Bacteria</taxon>
        <taxon>Pseudomonadati</taxon>
        <taxon>Bacteroidota</taxon>
        <taxon>Chitinophagia</taxon>
        <taxon>Chitinophagales</taxon>
        <taxon>Chitinophagaceae</taxon>
        <taxon>Chitinophaga</taxon>
    </lineage>
</organism>
<evidence type="ECO:0000313" key="3">
    <source>
        <dbReference type="Proteomes" id="UP000659124"/>
    </source>
</evidence>
<evidence type="ECO:0000313" key="2">
    <source>
        <dbReference type="EMBL" id="MBC9933317.1"/>
    </source>
</evidence>
<dbReference type="EMBL" id="JACVFC010000003">
    <property type="protein sequence ID" value="MBC9933317.1"/>
    <property type="molecule type" value="Genomic_DNA"/>
</dbReference>
<reference evidence="2 3" key="1">
    <citation type="submission" date="2020-09" db="EMBL/GenBank/DDBJ databases">
        <title>Genome sequences of type strains of Chitinophaga qingshengii and Chitinophaga varians.</title>
        <authorList>
            <person name="Kittiwongwattana C."/>
        </authorList>
    </citation>
    <scope>NUCLEOTIDE SEQUENCE [LARGE SCALE GENOMIC DNA]</scope>
    <source>
        <strain evidence="2 3">JCM 30026</strain>
    </source>
</reference>
<sequence length="460" mass="54815">MIDTIHLRINNISKYNMLYEQLYTIKRDSVSEAYIIDETTGEVLGNRNFIRSLIYHDNNNIIPLNKRSSLDLPSSHYSVSYVVNVQGNYVDFNFSLPKTQYGTNLFQFVDYYDQSCSVTFSFFIRYIFDFAREYFIQLPEAQDMEVRRIDLCYNQFFNSKSDALQYLDHQKTLLVKYARKSQNNYRSYETSLMYVTARYSFKIYHKGTEFAKHDYKALVKSGNGRGYDLGYFQEVSDKILRYEMTFRLSYINYLFNSYFFDSERRGNRIDIQTHPVNKVLKAFVTMGFSKYYSYFKTKQKTFSLASDYDSYNSNRRNFELYKDNYNVSFDYSIFSILYEQFWARVKQYQLNVKMSIGQVIENISEYNKSCELKNKIRRAYDGKKVGSELVNSRMVILAVLSQYVNLQELYKAKLIPKSTYYRIKDDLKKIGVSEYSANTAIPAPPLDYLDYRYYFGRYLN</sequence>
<dbReference type="Pfam" id="PF05144">
    <property type="entry name" value="Phage_CRI"/>
    <property type="match status" value="1"/>
</dbReference>
<gene>
    <name evidence="2" type="ORF">ICL07_23200</name>
</gene>
<feature type="domain" description="Replication-associated protein G2P N-terminal" evidence="1">
    <location>
        <begin position="75"/>
        <end position="251"/>
    </location>
</feature>
<protein>
    <recommendedName>
        <fullName evidence="1">Replication-associated protein G2P N-terminal domain-containing protein</fullName>
    </recommendedName>
</protein>
<dbReference type="Proteomes" id="UP000659124">
    <property type="component" value="Unassembled WGS sequence"/>
</dbReference>
<comment type="caution">
    <text evidence="2">The sequence shown here is derived from an EMBL/GenBank/DDBJ whole genome shotgun (WGS) entry which is preliminary data.</text>
</comment>
<keyword evidence="3" id="KW-1185">Reference proteome</keyword>
<name>A0ABR7TS84_9BACT</name>
<evidence type="ECO:0000259" key="1">
    <source>
        <dbReference type="Pfam" id="PF05144"/>
    </source>
</evidence>
<proteinExistence type="predicted"/>
<accession>A0ABR7TS84</accession>